<accession>A0A1Z3HQ37</accession>
<dbReference type="InterPro" id="IPR050736">
    <property type="entry name" value="Sensor_HK_Regulatory"/>
</dbReference>
<dbReference type="EC" id="2.7.13.3" evidence="2"/>
<name>A0A1Z3HQ37_9CYAN</name>
<keyword evidence="3" id="KW-0808">Transferase</keyword>
<dbReference type="KEGG" id="hhg:XM38_033760"/>
<keyword evidence="4" id="KW-0418">Kinase</keyword>
<dbReference type="PANTHER" id="PTHR43711">
    <property type="entry name" value="TWO-COMPONENT HISTIDINE KINASE"/>
    <property type="match status" value="1"/>
</dbReference>
<dbReference type="InterPro" id="IPR005467">
    <property type="entry name" value="His_kinase_dom"/>
</dbReference>
<sequence length="277" mass="31187">MLGKRTPPKRLVLNRSVVMVDQDIQRYRLAYGRALEQAQFQGGFLARTSHELRSPINRVISLHQMILEDLCDSPEEEREFLQQAQTATQEVLALLDQLTAISKLQIGAIAAAIQPVCLQQLFSEVQQLTQLQVANRNCRFSLELPPTEVYGLSDPIWLRQALVMLIEICVANDSRQIALRLVSAPTAPSLILQLDHDCPDSKWQEPSELWQQWPQRGPAILSPGLRLGLALQVLQQVQARVCLDPPRQDTPGGARLQIHLANGQDQRWDCEEVDGVE</sequence>
<evidence type="ECO:0000256" key="1">
    <source>
        <dbReference type="ARBA" id="ARBA00000085"/>
    </source>
</evidence>
<proteinExistence type="predicted"/>
<dbReference type="SUPFAM" id="SSF55874">
    <property type="entry name" value="ATPase domain of HSP90 chaperone/DNA topoisomerase II/histidine kinase"/>
    <property type="match status" value="1"/>
</dbReference>
<dbReference type="SMART" id="SM00388">
    <property type="entry name" value="HisKA"/>
    <property type="match status" value="1"/>
</dbReference>
<organism evidence="7 8">
    <name type="scientific">Halomicronema hongdechloris C2206</name>
    <dbReference type="NCBI Taxonomy" id="1641165"/>
    <lineage>
        <taxon>Bacteria</taxon>
        <taxon>Bacillati</taxon>
        <taxon>Cyanobacteriota</taxon>
        <taxon>Cyanophyceae</taxon>
        <taxon>Nodosilineales</taxon>
        <taxon>Nodosilineaceae</taxon>
        <taxon>Halomicronema</taxon>
    </lineage>
</organism>
<comment type="catalytic activity">
    <reaction evidence="1">
        <text>ATP + protein L-histidine = ADP + protein N-phospho-L-histidine.</text>
        <dbReference type="EC" id="2.7.13.3"/>
    </reaction>
</comment>
<dbReference type="CDD" id="cd00082">
    <property type="entry name" value="HisKA"/>
    <property type="match status" value="1"/>
</dbReference>
<keyword evidence="5" id="KW-0902">Two-component regulatory system</keyword>
<evidence type="ECO:0000256" key="3">
    <source>
        <dbReference type="ARBA" id="ARBA00022679"/>
    </source>
</evidence>
<dbReference type="InterPro" id="IPR003661">
    <property type="entry name" value="HisK_dim/P_dom"/>
</dbReference>
<evidence type="ECO:0000259" key="6">
    <source>
        <dbReference type="PROSITE" id="PS50109"/>
    </source>
</evidence>
<dbReference type="PROSITE" id="PS50109">
    <property type="entry name" value="HIS_KIN"/>
    <property type="match status" value="1"/>
</dbReference>
<keyword evidence="8" id="KW-1185">Reference proteome</keyword>
<dbReference type="InterPro" id="IPR036890">
    <property type="entry name" value="HATPase_C_sf"/>
</dbReference>
<evidence type="ECO:0000256" key="2">
    <source>
        <dbReference type="ARBA" id="ARBA00012438"/>
    </source>
</evidence>
<protein>
    <recommendedName>
        <fullName evidence="2">histidine kinase</fullName>
        <ecNumber evidence="2">2.7.13.3</ecNumber>
    </recommendedName>
</protein>
<dbReference type="SUPFAM" id="SSF47384">
    <property type="entry name" value="Homodimeric domain of signal transducing histidine kinase"/>
    <property type="match status" value="1"/>
</dbReference>
<evidence type="ECO:0000313" key="8">
    <source>
        <dbReference type="Proteomes" id="UP000191901"/>
    </source>
</evidence>
<gene>
    <name evidence="7" type="ORF">XM38_033760</name>
</gene>
<dbReference type="AlphaFoldDB" id="A0A1Z3HQ37"/>
<dbReference type="InterPro" id="IPR036097">
    <property type="entry name" value="HisK_dim/P_sf"/>
</dbReference>
<dbReference type="EMBL" id="CP021983">
    <property type="protein sequence ID" value="ASC72419.1"/>
    <property type="molecule type" value="Genomic_DNA"/>
</dbReference>
<evidence type="ECO:0000313" key="7">
    <source>
        <dbReference type="EMBL" id="ASC72419.1"/>
    </source>
</evidence>
<dbReference type="Proteomes" id="UP000191901">
    <property type="component" value="Chromosome"/>
</dbReference>
<dbReference type="GO" id="GO:0000155">
    <property type="term" value="F:phosphorelay sensor kinase activity"/>
    <property type="evidence" value="ECO:0007669"/>
    <property type="project" value="InterPro"/>
</dbReference>
<evidence type="ECO:0000256" key="5">
    <source>
        <dbReference type="ARBA" id="ARBA00023012"/>
    </source>
</evidence>
<reference evidence="7 8" key="1">
    <citation type="journal article" date="2016" name="Biochim. Biophys. Acta">
        <title>Characterization of red-shifted phycobilisomes isolated from the chlorophyll f-containing cyanobacterium Halomicronema hongdechloris.</title>
        <authorList>
            <person name="Li Y."/>
            <person name="Lin Y."/>
            <person name="Garvey C.J."/>
            <person name="Birch D."/>
            <person name="Corkery R.W."/>
            <person name="Loughlin P.C."/>
            <person name="Scheer H."/>
            <person name="Willows R.D."/>
            <person name="Chen M."/>
        </authorList>
    </citation>
    <scope>NUCLEOTIDE SEQUENCE [LARGE SCALE GENOMIC DNA]</scope>
    <source>
        <strain evidence="7 8">C2206</strain>
    </source>
</reference>
<dbReference type="PANTHER" id="PTHR43711:SF1">
    <property type="entry name" value="HISTIDINE KINASE 1"/>
    <property type="match status" value="1"/>
</dbReference>
<feature type="domain" description="Histidine kinase" evidence="6">
    <location>
        <begin position="47"/>
        <end position="264"/>
    </location>
</feature>
<dbReference type="Gene3D" id="1.10.287.130">
    <property type="match status" value="1"/>
</dbReference>
<dbReference type="Pfam" id="PF00512">
    <property type="entry name" value="HisKA"/>
    <property type="match status" value="1"/>
</dbReference>
<evidence type="ECO:0000256" key="4">
    <source>
        <dbReference type="ARBA" id="ARBA00022777"/>
    </source>
</evidence>